<proteinExistence type="predicted"/>
<protein>
    <recommendedName>
        <fullName evidence="4">Lipoprotein</fullName>
    </recommendedName>
</protein>
<dbReference type="PROSITE" id="PS51257">
    <property type="entry name" value="PROKAR_LIPOPROTEIN"/>
    <property type="match status" value="1"/>
</dbReference>
<dbReference type="Proteomes" id="UP001214553">
    <property type="component" value="Chromosome"/>
</dbReference>
<keyword evidence="1" id="KW-0732">Signal</keyword>
<feature type="signal peptide" evidence="1">
    <location>
        <begin position="1"/>
        <end position="24"/>
    </location>
</feature>
<evidence type="ECO:0008006" key="4">
    <source>
        <dbReference type="Google" id="ProtNLM"/>
    </source>
</evidence>
<evidence type="ECO:0000256" key="1">
    <source>
        <dbReference type="SAM" id="SignalP"/>
    </source>
</evidence>
<name>A0ABY8BX61_9MICO</name>
<reference evidence="2 3" key="1">
    <citation type="submission" date="2023-03" db="EMBL/GenBank/DDBJ databases">
        <title>Genome sequence of Microbacterium sp. KACC 23027.</title>
        <authorList>
            <person name="Kim S."/>
            <person name="Heo J."/>
            <person name="Kwon S.-W."/>
        </authorList>
    </citation>
    <scope>NUCLEOTIDE SEQUENCE [LARGE SCALE GENOMIC DNA]</scope>
    <source>
        <strain evidence="2 3">KACC 23027</strain>
    </source>
</reference>
<gene>
    <name evidence="2" type="ORF">PU630_16110</name>
</gene>
<evidence type="ECO:0000313" key="2">
    <source>
        <dbReference type="EMBL" id="WEG08744.1"/>
    </source>
</evidence>
<keyword evidence="3" id="KW-1185">Reference proteome</keyword>
<feature type="chain" id="PRO_5045387228" description="Lipoprotein" evidence="1">
    <location>
        <begin position="25"/>
        <end position="202"/>
    </location>
</feature>
<sequence length="202" mass="20514">MSRRRGLVPVALAGAIILSAALSACTGTATPEPPSPTPTATAQTADQVAKTINGALFPTASIAQATGRIEVSGGDELPVTIDVVALQALPDSTLLEVRLASASGDVADLGSFQFAVAPFLDTRNVALVDTATEKRYLPYTYANARDTGGQTTGCLCDDVAGGTDGTGILISMMMPPLPADLATADVVFPGLPKMTAVPIDRG</sequence>
<dbReference type="EMBL" id="CP119108">
    <property type="protein sequence ID" value="WEG08744.1"/>
    <property type="molecule type" value="Genomic_DNA"/>
</dbReference>
<accession>A0ABY8BX61</accession>
<evidence type="ECO:0000313" key="3">
    <source>
        <dbReference type="Proteomes" id="UP001214553"/>
    </source>
</evidence>
<dbReference type="RefSeq" id="WP_275278071.1">
    <property type="nucleotide sequence ID" value="NZ_CP119108.1"/>
</dbReference>
<organism evidence="2 3">
    <name type="scientific">Microbacterium horticulturae</name>
    <dbReference type="NCBI Taxonomy" id="3028316"/>
    <lineage>
        <taxon>Bacteria</taxon>
        <taxon>Bacillati</taxon>
        <taxon>Actinomycetota</taxon>
        <taxon>Actinomycetes</taxon>
        <taxon>Micrococcales</taxon>
        <taxon>Microbacteriaceae</taxon>
        <taxon>Microbacterium</taxon>
    </lineage>
</organism>